<evidence type="ECO:0000256" key="1">
    <source>
        <dbReference type="SAM" id="MobiDB-lite"/>
    </source>
</evidence>
<feature type="compositionally biased region" description="Basic and acidic residues" evidence="1">
    <location>
        <begin position="209"/>
        <end position="219"/>
    </location>
</feature>
<keyword evidence="3" id="KW-1185">Reference proteome</keyword>
<dbReference type="EnsemblPlants" id="PGSC0003DMT400091566">
    <property type="protein sequence ID" value="PGSC0003DMT400091566"/>
    <property type="gene ID" value="PGSC0003DMG400041137"/>
</dbReference>
<organism evidence="2 3">
    <name type="scientific">Solanum tuberosum</name>
    <name type="common">Potato</name>
    <dbReference type="NCBI Taxonomy" id="4113"/>
    <lineage>
        <taxon>Eukaryota</taxon>
        <taxon>Viridiplantae</taxon>
        <taxon>Streptophyta</taxon>
        <taxon>Embryophyta</taxon>
        <taxon>Tracheophyta</taxon>
        <taxon>Spermatophyta</taxon>
        <taxon>Magnoliopsida</taxon>
        <taxon>eudicotyledons</taxon>
        <taxon>Gunneridae</taxon>
        <taxon>Pentapetalae</taxon>
        <taxon>asterids</taxon>
        <taxon>lamiids</taxon>
        <taxon>Solanales</taxon>
        <taxon>Solanaceae</taxon>
        <taxon>Solanoideae</taxon>
        <taxon>Solaneae</taxon>
        <taxon>Solanum</taxon>
    </lineage>
</organism>
<proteinExistence type="predicted"/>
<reference evidence="3" key="1">
    <citation type="journal article" date="2011" name="Nature">
        <title>Genome sequence and analysis of the tuber crop potato.</title>
        <authorList>
            <consortium name="The Potato Genome Sequencing Consortium"/>
        </authorList>
    </citation>
    <scope>NUCLEOTIDE SEQUENCE [LARGE SCALE GENOMIC DNA]</scope>
    <source>
        <strain evidence="3">cv. DM1-3 516 R44</strain>
    </source>
</reference>
<feature type="region of interest" description="Disordered" evidence="1">
    <location>
        <begin position="208"/>
        <end position="245"/>
    </location>
</feature>
<evidence type="ECO:0000313" key="3">
    <source>
        <dbReference type="Proteomes" id="UP000011115"/>
    </source>
</evidence>
<protein>
    <recommendedName>
        <fullName evidence="4">Integrase core domain containing protein</fullName>
    </recommendedName>
</protein>
<evidence type="ECO:0000313" key="2">
    <source>
        <dbReference type="EnsemblPlants" id="PGSC0003DMT400091566"/>
    </source>
</evidence>
<dbReference type="InParanoid" id="M1DMX2"/>
<dbReference type="AlphaFoldDB" id="M1DMX2"/>
<dbReference type="PaxDb" id="4113-PGSC0003DMT400091566"/>
<sequence>MRKAWILLSKRNKSKLKERRNEDLRIAEPHSASRQKFCFEYLIVTTEHISANGANSCQEGHPVGGSLHLDDIDDVNSVYNPAHMGEMGEICMPQADGNAMFEDDHEEDHIHISESSKSKGSASSPRINDLLSRILDKVEGSDDLLKGMKDDFSSLNNKMNSHADVIKMLECQLSLLSAQLTSKTLIEDIARELDVVTRSGKVAIGNVMQDKDHQKHEESQGMEEQELPIRQNLAKEPQEEAGQQA</sequence>
<accession>M1DMX2</accession>
<dbReference type="Proteomes" id="UP000011115">
    <property type="component" value="Unassembled WGS sequence"/>
</dbReference>
<reference evidence="2" key="2">
    <citation type="submission" date="2015-06" db="UniProtKB">
        <authorList>
            <consortium name="EnsemblPlants"/>
        </authorList>
    </citation>
    <scope>IDENTIFICATION</scope>
    <source>
        <strain evidence="2">DM1-3 516 R44</strain>
    </source>
</reference>
<name>M1DMX2_SOLTU</name>
<evidence type="ECO:0008006" key="4">
    <source>
        <dbReference type="Google" id="ProtNLM"/>
    </source>
</evidence>
<dbReference type="Gramene" id="PGSC0003DMT400091566">
    <property type="protein sequence ID" value="PGSC0003DMT400091566"/>
    <property type="gene ID" value="PGSC0003DMG400041137"/>
</dbReference>
<dbReference type="HOGENOM" id="CLU_1135167_0_0_1"/>